<proteinExistence type="predicted"/>
<feature type="domain" description="ATP-citrate synthase/succinyl-CoA ligase C-terminal" evidence="1">
    <location>
        <begin position="349"/>
        <end position="510"/>
    </location>
</feature>
<dbReference type="SUPFAM" id="SSF52210">
    <property type="entry name" value="Succinyl-CoA synthetase domains"/>
    <property type="match status" value="2"/>
</dbReference>
<keyword evidence="4" id="KW-1185">Reference proteome</keyword>
<accession>A0ABQ2NUG6</accession>
<dbReference type="InterPro" id="IPR016102">
    <property type="entry name" value="Succinyl-CoA_synth-like"/>
</dbReference>
<gene>
    <name evidence="3" type="ORF">GCM10011346_20340</name>
</gene>
<dbReference type="Proteomes" id="UP000641206">
    <property type="component" value="Unassembled WGS sequence"/>
</dbReference>
<evidence type="ECO:0000259" key="1">
    <source>
        <dbReference type="Pfam" id="PF00549"/>
    </source>
</evidence>
<sequence length="515" mass="56748">MAIKTVIKKNTYFDSVTLMTISTRANELESVKTAMIGMGTDMNIEVIRDVGLYTSELDDITTGDLMIVLDIKEEEDTETVLAEVEELFTKKNQSGTTEISYKTLDSALNDNQESNIVVISVNGNFAYREVNKALDNDKHVMLFSDNVTIEEELALKQKAHEKELFMMGPDCGTAIINGVGLCFANEVRAGDIGIVGASGTGSQEVSVQIHKHGYGVSQLIGTGGRDLSLEIGGIMMLDGLDALLKDEQTEAILLISKPPAKEVEEKIIEKLKNATKQIVIYFIGSERAGSNSEIANVTFANNSLQAVEQVIQYSRMMPAETMLNKNLTIEELNHISTKLKDSQKYIRGLFCGGTLCDELLYSLMEFSDEVYSNIHKSKDRQLTNPNSSKAHTVIDFGDDKFTEGRPHPMIDPTSRIPRILQEARDPEVAVIALDFELGYGSHEDPAGVLEDVIREAKDIAENEGRELVIVGYVLGTEIDPQDVNSQREKLENLGVLVVDSNHQLCEVAKSFIKGA</sequence>
<name>A0ABQ2NUG6_9BACI</name>
<dbReference type="EMBL" id="BMLW01000005">
    <property type="protein sequence ID" value="GGP10795.1"/>
    <property type="molecule type" value="Genomic_DNA"/>
</dbReference>
<evidence type="ECO:0000259" key="2">
    <source>
        <dbReference type="Pfam" id="PF02629"/>
    </source>
</evidence>
<dbReference type="NCBIfam" id="NF004760">
    <property type="entry name" value="PRK06091.1"/>
    <property type="match status" value="1"/>
</dbReference>
<dbReference type="InterPro" id="IPR005811">
    <property type="entry name" value="SUCC_ACL_C"/>
</dbReference>
<dbReference type="PANTHER" id="PTHR11117">
    <property type="entry name" value="SUCCINYL-COA LIGASE SUBUNIT ALPHA"/>
    <property type="match status" value="1"/>
</dbReference>
<dbReference type="Gene3D" id="3.40.50.720">
    <property type="entry name" value="NAD(P)-binding Rossmann-like Domain"/>
    <property type="match status" value="1"/>
</dbReference>
<evidence type="ECO:0008006" key="5">
    <source>
        <dbReference type="Google" id="ProtNLM"/>
    </source>
</evidence>
<feature type="domain" description="CoA-binding" evidence="2">
    <location>
        <begin position="190"/>
        <end position="284"/>
    </location>
</feature>
<dbReference type="RefSeq" id="WP_188734320.1">
    <property type="nucleotide sequence ID" value="NZ_BMLW01000005.1"/>
</dbReference>
<comment type="caution">
    <text evidence="3">The sequence shown here is derived from an EMBL/GenBank/DDBJ whole genome shotgun (WGS) entry which is preliminary data.</text>
</comment>
<evidence type="ECO:0000313" key="3">
    <source>
        <dbReference type="EMBL" id="GGP10795.1"/>
    </source>
</evidence>
<reference evidence="4" key="1">
    <citation type="journal article" date="2019" name="Int. J. Syst. Evol. Microbiol.">
        <title>The Global Catalogue of Microorganisms (GCM) 10K type strain sequencing project: providing services to taxonomists for standard genome sequencing and annotation.</title>
        <authorList>
            <consortium name="The Broad Institute Genomics Platform"/>
            <consortium name="The Broad Institute Genome Sequencing Center for Infectious Disease"/>
            <person name="Wu L."/>
            <person name="Ma J."/>
        </authorList>
    </citation>
    <scope>NUCLEOTIDE SEQUENCE [LARGE SCALE GENOMIC DNA]</scope>
    <source>
        <strain evidence="4">CGMCC 1.7693</strain>
    </source>
</reference>
<dbReference type="PANTHER" id="PTHR11117:SF24">
    <property type="entry name" value="PROTEIN FDRA"/>
    <property type="match status" value="1"/>
</dbReference>
<dbReference type="Pfam" id="PF02629">
    <property type="entry name" value="CoA_binding"/>
    <property type="match status" value="1"/>
</dbReference>
<dbReference type="InterPro" id="IPR003781">
    <property type="entry name" value="CoA-bd"/>
</dbReference>
<dbReference type="Pfam" id="PF00549">
    <property type="entry name" value="Ligase_CoA"/>
    <property type="match status" value="1"/>
</dbReference>
<protein>
    <recommendedName>
        <fullName evidence="5">Acyl-CoA synthetase FdrA</fullName>
    </recommendedName>
</protein>
<dbReference type="Gene3D" id="3.40.50.261">
    <property type="entry name" value="Succinyl-CoA synthetase domains"/>
    <property type="match status" value="2"/>
</dbReference>
<organism evidence="3 4">
    <name type="scientific">Oceanobacillus neutriphilus</name>
    <dbReference type="NCBI Taxonomy" id="531815"/>
    <lineage>
        <taxon>Bacteria</taxon>
        <taxon>Bacillati</taxon>
        <taxon>Bacillota</taxon>
        <taxon>Bacilli</taxon>
        <taxon>Bacillales</taxon>
        <taxon>Bacillaceae</taxon>
        <taxon>Oceanobacillus</taxon>
    </lineage>
</organism>
<evidence type="ECO:0000313" key="4">
    <source>
        <dbReference type="Proteomes" id="UP000641206"/>
    </source>
</evidence>